<dbReference type="PANTHER" id="PTHR11117">
    <property type="entry name" value="SUCCINYL-COA LIGASE SUBUNIT ALPHA"/>
    <property type="match status" value="1"/>
</dbReference>
<feature type="domain" description="ATP-citrate synthase/succinyl-CoA ligase C-terminal" evidence="2">
    <location>
        <begin position="354"/>
        <end position="498"/>
    </location>
</feature>
<reference evidence="4" key="1">
    <citation type="submission" date="2023-07" db="EMBL/GenBank/DDBJ databases">
        <title>Novel species in the genus Lipingzhangella isolated from Sambhar Salt Lake.</title>
        <authorList>
            <person name="Jiya N."/>
            <person name="Kajale S."/>
            <person name="Sharma A."/>
        </authorList>
    </citation>
    <scope>NUCLEOTIDE SEQUENCE [LARGE SCALE GENOMIC DNA]</scope>
    <source>
        <strain evidence="4">LS1_29</strain>
    </source>
</reference>
<dbReference type="Pfam" id="PF00549">
    <property type="entry name" value="Ligase_CoA"/>
    <property type="match status" value="1"/>
</dbReference>
<evidence type="ECO:0000259" key="2">
    <source>
        <dbReference type="Pfam" id="PF00549"/>
    </source>
</evidence>
<protein>
    <submittedName>
        <fullName evidence="3">FdrA family protein</fullName>
    </submittedName>
</protein>
<dbReference type="PANTHER" id="PTHR11117:SF24">
    <property type="entry name" value="PROTEIN FDRA"/>
    <property type="match status" value="1"/>
</dbReference>
<evidence type="ECO:0000313" key="4">
    <source>
        <dbReference type="Proteomes" id="UP001250214"/>
    </source>
</evidence>
<evidence type="ECO:0000313" key="3">
    <source>
        <dbReference type="EMBL" id="MDS1272484.1"/>
    </source>
</evidence>
<feature type="region of interest" description="Disordered" evidence="1">
    <location>
        <begin position="102"/>
        <end position="121"/>
    </location>
</feature>
<dbReference type="Gene3D" id="3.40.50.261">
    <property type="entry name" value="Succinyl-CoA synthetase domains"/>
    <property type="match status" value="2"/>
</dbReference>
<proteinExistence type="predicted"/>
<dbReference type="EMBL" id="JAVLVT010000012">
    <property type="protein sequence ID" value="MDS1272484.1"/>
    <property type="molecule type" value="Genomic_DNA"/>
</dbReference>
<organism evidence="3 4">
    <name type="scientific">Lipingzhangella rawalii</name>
    <dbReference type="NCBI Taxonomy" id="2055835"/>
    <lineage>
        <taxon>Bacteria</taxon>
        <taxon>Bacillati</taxon>
        <taxon>Actinomycetota</taxon>
        <taxon>Actinomycetes</taxon>
        <taxon>Streptosporangiales</taxon>
        <taxon>Nocardiopsidaceae</taxon>
        <taxon>Lipingzhangella</taxon>
    </lineage>
</organism>
<keyword evidence="4" id="KW-1185">Reference proteome</keyword>
<dbReference type="InterPro" id="IPR005811">
    <property type="entry name" value="SUCC_ACL_C"/>
</dbReference>
<dbReference type="RefSeq" id="WP_310914070.1">
    <property type="nucleotide sequence ID" value="NZ_JAVLVT010000012.1"/>
</dbReference>
<sequence length="514" mass="52676">MTQQTPRDAPESTTGTDSRVAVHLRRGSYRDSVALMRVSRILRQLPDVEGALVAMATELNLELLTELGGTAPTGTTANDLLIAVRAADEATREAALRRAAQELDATGAGPGTSGSDSGQIEPRSIRSAVNRAAGADTPATVALVATPGDSAAVSAFEALRCGLDVLVFSDNVPLHHELALKTHAQRTGRLVMGPDCGTALLSGAALGFANAVRPGPVGIVAASGTGAQHLMCLLDTAGVGISHCIGVGGRDLHSAIGGLSTLRALELLEEDPATERIVVVSKPPAPEVAARVTSALEALATPAHTVLLGPEEPDLTSVAAQVLAGLGRNQDTVTWPRWLPAEGPEPQPGALRGLFCGGTLAEEALLCAQPVLGPIATAEDAPGHRIVDLGADTYTAGRPHPMIDPAPRTERFAAQLRSADCGVVLLDVVLGHGCHPDPAREIADTMRTQRANGAMPAVVVSLCGTENDPQDLSTQAELLCRSGAEVYASNAAAARRAAHLAAGTVRGTPSTATA</sequence>
<dbReference type="InterPro" id="IPR016102">
    <property type="entry name" value="Succinyl-CoA_synth-like"/>
</dbReference>
<dbReference type="SUPFAM" id="SSF52210">
    <property type="entry name" value="Succinyl-CoA synthetase domains"/>
    <property type="match status" value="2"/>
</dbReference>
<dbReference type="Gene3D" id="3.40.50.720">
    <property type="entry name" value="NAD(P)-binding Rossmann-like Domain"/>
    <property type="match status" value="1"/>
</dbReference>
<gene>
    <name evidence="3" type="ORF">RIF23_19535</name>
</gene>
<accession>A0ABU2HCA4</accession>
<comment type="caution">
    <text evidence="3">The sequence shown here is derived from an EMBL/GenBank/DDBJ whole genome shotgun (WGS) entry which is preliminary data.</text>
</comment>
<dbReference type="Proteomes" id="UP001250214">
    <property type="component" value="Unassembled WGS sequence"/>
</dbReference>
<evidence type="ECO:0000256" key="1">
    <source>
        <dbReference type="SAM" id="MobiDB-lite"/>
    </source>
</evidence>
<name>A0ABU2HCA4_9ACTN</name>